<dbReference type="InterPro" id="IPR011010">
    <property type="entry name" value="DNA_brk_join_enz"/>
</dbReference>
<evidence type="ECO:0000259" key="6">
    <source>
        <dbReference type="PROSITE" id="PS51898"/>
    </source>
</evidence>
<dbReference type="EMBL" id="LZLQ01000124">
    <property type="protein sequence ID" value="OBK12589.1"/>
    <property type="molecule type" value="Genomic_DNA"/>
</dbReference>
<dbReference type="GO" id="GO:0003677">
    <property type="term" value="F:DNA binding"/>
    <property type="evidence" value="ECO:0007669"/>
    <property type="project" value="UniProtKB-UniRule"/>
</dbReference>
<sequence>MLCKYCAEIRQMSRRRRGFGRIRKERSGRYSAAYIGPDANLHRAPRTYAAEADAEGWLAAERRKIELGTWGAVERSDGITLRAYTDRWIEQRSLRPRTRHHYESMLERLILSDLGDIKIVTLTPAKIRQWHAALGADHPTRNAHAYALLHAICATAVQDEVLDANPCRIRAAMQTKRKRDVDVLSPAEVDRLASKMPAELRASVILAAWCGLRWGETSELRRKDLSKDCAALRVRRAVTYRRGEFIVGEPKTAAGVRDIAVPPHIRPIIKAHLKNHVASAPDSLLFTVAREKGVDSTDTPGERHMHGDNYRPHWEKARAAIGKPNLRVHDLRHVGAVLAAQSGATTAELMHRLGHSTPQMALRYQHVAEGRDAEIAERLSKLAGGNQK</sequence>
<evidence type="ECO:0000256" key="5">
    <source>
        <dbReference type="PROSITE-ProRule" id="PRU01248"/>
    </source>
</evidence>
<dbReference type="Gene3D" id="1.10.443.10">
    <property type="entry name" value="Intergrase catalytic core"/>
    <property type="match status" value="1"/>
</dbReference>
<accession>A0A1A3MUV9</accession>
<evidence type="ECO:0000313" key="9">
    <source>
        <dbReference type="Proteomes" id="UP000093629"/>
    </source>
</evidence>
<dbReference type="InterPro" id="IPR004107">
    <property type="entry name" value="Integrase_SAM-like_N"/>
</dbReference>
<keyword evidence="3 5" id="KW-0238">DNA-binding</keyword>
<dbReference type="AlphaFoldDB" id="A0A1A3MUV9"/>
<dbReference type="Pfam" id="PF14659">
    <property type="entry name" value="Phage_int_SAM_3"/>
    <property type="match status" value="1"/>
</dbReference>
<dbReference type="Proteomes" id="UP000093629">
    <property type="component" value="Unassembled WGS sequence"/>
</dbReference>
<dbReference type="PANTHER" id="PTHR30349:SF64">
    <property type="entry name" value="PROPHAGE INTEGRASE INTD-RELATED"/>
    <property type="match status" value="1"/>
</dbReference>
<reference evidence="8 9" key="1">
    <citation type="submission" date="2016-06" db="EMBL/GenBank/DDBJ databases">
        <authorList>
            <person name="Kjaerup R.B."/>
            <person name="Dalgaard T.S."/>
            <person name="Juul-Madsen H.R."/>
        </authorList>
    </citation>
    <scope>NUCLEOTIDE SEQUENCE [LARGE SCALE GENOMIC DNA]</scope>
    <source>
        <strain evidence="8 9">1245139.5</strain>
    </source>
</reference>
<feature type="domain" description="Core-binding (CB)" evidence="7">
    <location>
        <begin position="79"/>
        <end position="157"/>
    </location>
</feature>
<evidence type="ECO:0000259" key="7">
    <source>
        <dbReference type="PROSITE" id="PS51900"/>
    </source>
</evidence>
<comment type="similarity">
    <text evidence="1">Belongs to the 'phage' integrase family.</text>
</comment>
<dbReference type="Pfam" id="PF00589">
    <property type="entry name" value="Phage_integrase"/>
    <property type="match status" value="1"/>
</dbReference>
<dbReference type="OrthoDB" id="1822491at2"/>
<dbReference type="GO" id="GO:0006310">
    <property type="term" value="P:DNA recombination"/>
    <property type="evidence" value="ECO:0007669"/>
    <property type="project" value="UniProtKB-KW"/>
</dbReference>
<keyword evidence="2" id="KW-0229">DNA integration</keyword>
<keyword evidence="4" id="KW-0233">DNA recombination</keyword>
<dbReference type="PROSITE" id="PS51900">
    <property type="entry name" value="CB"/>
    <property type="match status" value="1"/>
</dbReference>
<protein>
    <submittedName>
        <fullName evidence="8">Integrase</fullName>
    </submittedName>
</protein>
<evidence type="ECO:0000256" key="4">
    <source>
        <dbReference type="ARBA" id="ARBA00023172"/>
    </source>
</evidence>
<evidence type="ECO:0000256" key="2">
    <source>
        <dbReference type="ARBA" id="ARBA00022908"/>
    </source>
</evidence>
<dbReference type="InterPro" id="IPR002104">
    <property type="entry name" value="Integrase_catalytic"/>
</dbReference>
<dbReference type="PANTHER" id="PTHR30349">
    <property type="entry name" value="PHAGE INTEGRASE-RELATED"/>
    <property type="match status" value="1"/>
</dbReference>
<dbReference type="GO" id="GO:0015074">
    <property type="term" value="P:DNA integration"/>
    <property type="evidence" value="ECO:0007669"/>
    <property type="project" value="UniProtKB-KW"/>
</dbReference>
<dbReference type="InterPro" id="IPR058717">
    <property type="entry name" value="Phage_L5_Integrase_N"/>
</dbReference>
<name>A0A1A3MUV9_MYCAS</name>
<evidence type="ECO:0000313" key="8">
    <source>
        <dbReference type="EMBL" id="OBK12589.1"/>
    </source>
</evidence>
<dbReference type="InterPro" id="IPR013762">
    <property type="entry name" value="Integrase-like_cat_sf"/>
</dbReference>
<organism evidence="8 9">
    <name type="scientific">Mycobacterium asiaticum</name>
    <dbReference type="NCBI Taxonomy" id="1790"/>
    <lineage>
        <taxon>Bacteria</taxon>
        <taxon>Bacillati</taxon>
        <taxon>Actinomycetota</taxon>
        <taxon>Actinomycetes</taxon>
        <taxon>Mycobacteriales</taxon>
        <taxon>Mycobacteriaceae</taxon>
        <taxon>Mycobacterium</taxon>
    </lineage>
</organism>
<dbReference type="InterPro" id="IPR044068">
    <property type="entry name" value="CB"/>
</dbReference>
<dbReference type="SUPFAM" id="SSF56349">
    <property type="entry name" value="DNA breaking-rejoining enzymes"/>
    <property type="match status" value="1"/>
</dbReference>
<dbReference type="Pfam" id="PF26003">
    <property type="entry name" value="Integrase_N_phage"/>
    <property type="match status" value="1"/>
</dbReference>
<dbReference type="PROSITE" id="PS51898">
    <property type="entry name" value="TYR_RECOMBINASE"/>
    <property type="match status" value="1"/>
</dbReference>
<dbReference type="Gene3D" id="1.10.150.130">
    <property type="match status" value="1"/>
</dbReference>
<gene>
    <name evidence="8" type="ORF">A5636_11260</name>
</gene>
<feature type="domain" description="Tyr recombinase" evidence="6">
    <location>
        <begin position="179"/>
        <end position="377"/>
    </location>
</feature>
<dbReference type="InterPro" id="IPR010998">
    <property type="entry name" value="Integrase_recombinase_N"/>
</dbReference>
<evidence type="ECO:0000256" key="1">
    <source>
        <dbReference type="ARBA" id="ARBA00008857"/>
    </source>
</evidence>
<dbReference type="InterPro" id="IPR050090">
    <property type="entry name" value="Tyrosine_recombinase_XerCD"/>
</dbReference>
<evidence type="ECO:0000256" key="3">
    <source>
        <dbReference type="ARBA" id="ARBA00023125"/>
    </source>
</evidence>
<proteinExistence type="inferred from homology"/>
<keyword evidence="9" id="KW-1185">Reference proteome</keyword>
<comment type="caution">
    <text evidence="8">The sequence shown here is derived from an EMBL/GenBank/DDBJ whole genome shotgun (WGS) entry which is preliminary data.</text>
</comment>